<dbReference type="AlphaFoldDB" id="A0A844GJ41"/>
<keyword evidence="2" id="KW-0732">Signal</keyword>
<dbReference type="RefSeq" id="WP_154780287.1">
    <property type="nucleotide sequence ID" value="NZ_WMBC01000006.1"/>
</dbReference>
<feature type="compositionally biased region" description="Acidic residues" evidence="1">
    <location>
        <begin position="72"/>
        <end position="82"/>
    </location>
</feature>
<evidence type="ECO:0000256" key="1">
    <source>
        <dbReference type="SAM" id="MobiDB-lite"/>
    </source>
</evidence>
<evidence type="ECO:0000313" key="4">
    <source>
        <dbReference type="Proteomes" id="UP000437824"/>
    </source>
</evidence>
<comment type="caution">
    <text evidence="3">The sequence shown here is derived from an EMBL/GenBank/DDBJ whole genome shotgun (WGS) entry which is preliminary data.</text>
</comment>
<evidence type="ECO:0008006" key="5">
    <source>
        <dbReference type="Google" id="ProtNLM"/>
    </source>
</evidence>
<feature type="chain" id="PRO_5039181027" description="Fibronectin type III domain protein" evidence="2">
    <location>
        <begin position="22"/>
        <end position="708"/>
    </location>
</feature>
<evidence type="ECO:0000313" key="3">
    <source>
        <dbReference type="EMBL" id="MTD61299.1"/>
    </source>
</evidence>
<proteinExistence type="predicted"/>
<evidence type="ECO:0000256" key="2">
    <source>
        <dbReference type="SAM" id="SignalP"/>
    </source>
</evidence>
<gene>
    <name evidence="3" type="ORF">GKZ57_08465</name>
</gene>
<reference evidence="3 4" key="1">
    <citation type="submission" date="2019-11" db="EMBL/GenBank/DDBJ databases">
        <title>Draft genome sequence of Blautia luti DSM 14534T, isolated from human stool.</title>
        <authorList>
            <person name="Ortiz R."/>
            <person name="Melis-Arcos F."/>
            <person name="Covarrubias P."/>
            <person name="Cardenas J.P."/>
            <person name="Perez-Donoso J."/>
            <person name="Almonacid D."/>
        </authorList>
    </citation>
    <scope>NUCLEOTIDE SEQUENCE [LARGE SCALE GENOMIC DNA]</scope>
    <source>
        <strain evidence="3 4">DSM 14534</strain>
    </source>
</reference>
<sequence>MMKKKMLAVVLAVSVVGSTVALPVCGAEFSSGTESEESFWTGEDSTESTDAEEIHDVPEEDEITAEEIPGAPEEEQEEFTAPEEEKGEPPAENLTDAEAEAGDDDEDSQIEILEAPYKTEYMYGIEARQASDFDLRGLKIRVTNFEDETEDLTLTAYDEQFLEDSDGNMYKCSVWKGDKELEWNEDGEVSKPLAVGEYTLRVTDRNNENAASVKLAIVPVGDTLPVLNSSGTGKYSRKVKVSGKYACAKFIPKKSGTYTFTSNTSGFDWGNGYSFNLYDSKYSPVSRITSENYSGMGMSKYKVKKGEVYYLSYKLYETDKVTSLNYKVEQVQSITSVKIVEKPYSKNYYIWGNSGITWNSGKYRLYSKYGGKVKVTYSNGQTEILPTYAENKYGQALIPYVKSSGKGGYGTYDLYFSYEGSDVEVKISKGAVLKKVSASPTLKGSGTITTPVSKSDESSAQADAFRFVTGSATRYVITAKPLTFMTFVYEVGKGKTQWAGTLGGGKGIKVLKPNSVYYIAAQGSRMDVDKETFTIKPKSAKISSCTVTLSKTSCSYTGKTIKPAVTVSDGNSYLTEGTDYTLSYSNNKNPGTAAITIKGKGSYTGSIKKTFKIKVAGCTLKSVKKSGTFNVQLNWSNTSGVSGYYVYRASSKNGKYSKIATITSAKTVKYTDKKAASGKTWYYKVIPYAKINGKAVAGSSSKILSIRL</sequence>
<feature type="region of interest" description="Disordered" evidence="1">
    <location>
        <begin position="29"/>
        <end position="92"/>
    </location>
</feature>
<dbReference type="Gene3D" id="2.60.40.10">
    <property type="entry name" value="Immunoglobulins"/>
    <property type="match status" value="1"/>
</dbReference>
<protein>
    <recommendedName>
        <fullName evidence="5">Fibronectin type III domain protein</fullName>
    </recommendedName>
</protein>
<feature type="compositionally biased region" description="Low complexity" evidence="1">
    <location>
        <begin position="29"/>
        <end position="43"/>
    </location>
</feature>
<dbReference type="InterPro" id="IPR013783">
    <property type="entry name" value="Ig-like_fold"/>
</dbReference>
<dbReference type="Proteomes" id="UP000437824">
    <property type="component" value="Unassembled WGS sequence"/>
</dbReference>
<name>A0A844GJ41_9FIRM</name>
<dbReference type="EMBL" id="WMBC01000006">
    <property type="protein sequence ID" value="MTD61299.1"/>
    <property type="molecule type" value="Genomic_DNA"/>
</dbReference>
<organism evidence="3 4">
    <name type="scientific">Blautia luti DSM 14534 = JCM 17040</name>
    <dbReference type="NCBI Taxonomy" id="649762"/>
    <lineage>
        <taxon>Bacteria</taxon>
        <taxon>Bacillati</taxon>
        <taxon>Bacillota</taxon>
        <taxon>Clostridia</taxon>
        <taxon>Lachnospirales</taxon>
        <taxon>Lachnospiraceae</taxon>
        <taxon>Blautia</taxon>
    </lineage>
</organism>
<accession>A0A844GJ41</accession>
<feature type="signal peptide" evidence="2">
    <location>
        <begin position="1"/>
        <end position="21"/>
    </location>
</feature>